<name>A0A6N3X6W1_9SYNE</name>
<comment type="caution">
    <text evidence="3">The sequence shown here is derived from an EMBL/GenBank/DDBJ whole genome shotgun (WGS) entry which is preliminary data.</text>
</comment>
<proteinExistence type="predicted"/>
<accession>A0A6N3X6W1</accession>
<gene>
    <name evidence="3" type="ORF">TH68_08965</name>
</gene>
<evidence type="ECO:0000313" key="3">
    <source>
        <dbReference type="EMBL" id="KKZ11291.1"/>
    </source>
</evidence>
<dbReference type="EMBL" id="JXUO01000285">
    <property type="protein sequence ID" value="KKZ11291.1"/>
    <property type="molecule type" value="Genomic_DNA"/>
</dbReference>
<feature type="region of interest" description="Disordered" evidence="1">
    <location>
        <begin position="59"/>
        <end position="91"/>
    </location>
</feature>
<dbReference type="AlphaFoldDB" id="A0A6N3X6W1"/>
<protein>
    <recommendedName>
        <fullName evidence="5">Secreted protein</fullName>
    </recommendedName>
</protein>
<evidence type="ECO:0000256" key="2">
    <source>
        <dbReference type="SAM" id="SignalP"/>
    </source>
</evidence>
<evidence type="ECO:0000313" key="4">
    <source>
        <dbReference type="Proteomes" id="UP000035054"/>
    </source>
</evidence>
<organism evidence="3 4">
    <name type="scientific">Candidatus Synechococcus spongiarum 142</name>
    <dbReference type="NCBI Taxonomy" id="1608213"/>
    <lineage>
        <taxon>Bacteria</taxon>
        <taxon>Bacillati</taxon>
        <taxon>Cyanobacteriota</taxon>
        <taxon>Cyanophyceae</taxon>
        <taxon>Synechococcales</taxon>
        <taxon>Synechococcaceae</taxon>
        <taxon>Synechococcus</taxon>
    </lineage>
</organism>
<feature type="chain" id="PRO_5026952415" description="Secreted protein" evidence="2">
    <location>
        <begin position="23"/>
        <end position="91"/>
    </location>
</feature>
<keyword evidence="2" id="KW-0732">Signal</keyword>
<dbReference type="Proteomes" id="UP000035054">
    <property type="component" value="Unassembled WGS sequence"/>
</dbReference>
<feature type="signal peptide" evidence="2">
    <location>
        <begin position="1"/>
        <end position="22"/>
    </location>
</feature>
<reference evidence="3 4" key="1">
    <citation type="submission" date="2015-01" db="EMBL/GenBank/DDBJ databases">
        <title>Lifestyle Evolution in Cyanobacterial Symbionts of Sponges.</title>
        <authorList>
            <person name="Burgsdorf I."/>
            <person name="Slaby B.M."/>
            <person name="Handley K.M."/>
            <person name="Haber M."/>
            <person name="Blom J."/>
            <person name="Marshall C.W."/>
            <person name="Gilbert J.A."/>
            <person name="Hentschel U."/>
            <person name="Steindler L."/>
        </authorList>
    </citation>
    <scope>NUCLEOTIDE SEQUENCE [LARGE SCALE GENOMIC DNA]</scope>
    <source>
        <strain evidence="3">142</strain>
    </source>
</reference>
<sequence length="91" mass="9535">MMAPFAPLMPLLLGAMTAPALAMTVDCGSTPSSADGSVPWVQSWMPPVLRHQFLLSPPNAHQAHQSTALDSGHEQPLATTGEGEEPGFCPL</sequence>
<evidence type="ECO:0008006" key="5">
    <source>
        <dbReference type="Google" id="ProtNLM"/>
    </source>
</evidence>
<evidence type="ECO:0000256" key="1">
    <source>
        <dbReference type="SAM" id="MobiDB-lite"/>
    </source>
</evidence>